<dbReference type="Proteomes" id="UP001184828">
    <property type="component" value="Unassembled WGS sequence"/>
</dbReference>
<protein>
    <recommendedName>
        <fullName evidence="2">ABC-three component systems C-terminal domain-containing protein</fullName>
    </recommendedName>
</protein>
<comment type="caution">
    <text evidence="3">The sequence shown here is derived from an EMBL/GenBank/DDBJ whole genome shotgun (WGS) entry which is preliminary data.</text>
</comment>
<feature type="domain" description="ABC-three component systems C-terminal" evidence="2">
    <location>
        <begin position="14"/>
        <end position="104"/>
    </location>
</feature>
<evidence type="ECO:0000313" key="4">
    <source>
        <dbReference type="Proteomes" id="UP001184828"/>
    </source>
</evidence>
<dbReference type="RefSeq" id="WP_209536267.1">
    <property type="nucleotide sequence ID" value="NZ_JAUSRU010000004.1"/>
</dbReference>
<proteinExistence type="predicted"/>
<evidence type="ECO:0000259" key="2">
    <source>
        <dbReference type="Pfam" id="PF20283"/>
    </source>
</evidence>
<dbReference type="InterPro" id="IPR046913">
    <property type="entry name" value="ABC-3C_CTD7"/>
</dbReference>
<feature type="region of interest" description="Disordered" evidence="1">
    <location>
        <begin position="96"/>
        <end position="129"/>
    </location>
</feature>
<organism evidence="3 4">
    <name type="scientific">Variovorax paradoxus</name>
    <dbReference type="NCBI Taxonomy" id="34073"/>
    <lineage>
        <taxon>Bacteria</taxon>
        <taxon>Pseudomonadati</taxon>
        <taxon>Pseudomonadota</taxon>
        <taxon>Betaproteobacteria</taxon>
        <taxon>Burkholderiales</taxon>
        <taxon>Comamonadaceae</taxon>
        <taxon>Variovorax</taxon>
    </lineage>
</organism>
<accession>A0AAE3Y198</accession>
<evidence type="ECO:0000313" key="3">
    <source>
        <dbReference type="EMBL" id="MDR6427521.1"/>
    </source>
</evidence>
<reference evidence="3" key="1">
    <citation type="submission" date="2023-07" db="EMBL/GenBank/DDBJ databases">
        <title>Sorghum-associated microbial communities from plants grown in Nebraska, USA.</title>
        <authorList>
            <person name="Schachtman D."/>
        </authorList>
    </citation>
    <scope>NUCLEOTIDE SEQUENCE</scope>
    <source>
        <strain evidence="3">DS2114</strain>
    </source>
</reference>
<dbReference type="AlphaFoldDB" id="A0AAE3Y198"/>
<gene>
    <name evidence="3" type="ORF">J2738_003676</name>
</gene>
<feature type="compositionally biased region" description="Polar residues" evidence="1">
    <location>
        <begin position="105"/>
        <end position="129"/>
    </location>
</feature>
<name>A0AAE3Y198_VARPD</name>
<sequence length="129" mass="14648">MVALDQPEFSNRPFYKQVELVGDRQLRIRNAVTSYLQAFRQRSAWTRRDLLLLDADLRKYDKRLHAEWELQHAQVCDELGPDATETAMAQAGRAILKRSEEQRTARTCTSSTPHTTGGSRSSNLSSVIG</sequence>
<evidence type="ECO:0000256" key="1">
    <source>
        <dbReference type="SAM" id="MobiDB-lite"/>
    </source>
</evidence>
<dbReference type="Pfam" id="PF20283">
    <property type="entry name" value="CTD7"/>
    <property type="match status" value="1"/>
</dbReference>
<dbReference type="EMBL" id="JAVDQZ010000005">
    <property type="protein sequence ID" value="MDR6427521.1"/>
    <property type="molecule type" value="Genomic_DNA"/>
</dbReference>